<protein>
    <submittedName>
        <fullName evidence="1">Uncharacterized protein</fullName>
    </submittedName>
</protein>
<dbReference type="Proteomes" id="UP000054047">
    <property type="component" value="Unassembled WGS sequence"/>
</dbReference>
<evidence type="ECO:0000313" key="2">
    <source>
        <dbReference type="Proteomes" id="UP000054047"/>
    </source>
</evidence>
<accession>A0A0C2FZX1</accession>
<gene>
    <name evidence="1" type="ORF">ANCDUO_17676</name>
</gene>
<dbReference type="AlphaFoldDB" id="A0A0C2FZX1"/>
<proteinExistence type="predicted"/>
<sequence length="66" mass="7478">MMPPPAPAYVPLPPMQANPYVFLPPAYAYYPYAHYAPMYHLGPAYYAPYAAPFYPTAQVEFNCTKL</sequence>
<reference evidence="1 2" key="1">
    <citation type="submission" date="2013-12" db="EMBL/GenBank/DDBJ databases">
        <title>Draft genome of the parsitic nematode Ancylostoma duodenale.</title>
        <authorList>
            <person name="Mitreva M."/>
        </authorList>
    </citation>
    <scope>NUCLEOTIDE SEQUENCE [LARGE SCALE GENOMIC DNA]</scope>
    <source>
        <strain evidence="1 2">Zhejiang</strain>
    </source>
</reference>
<evidence type="ECO:0000313" key="1">
    <source>
        <dbReference type="EMBL" id="KIH52224.1"/>
    </source>
</evidence>
<organism evidence="1 2">
    <name type="scientific">Ancylostoma duodenale</name>
    <dbReference type="NCBI Taxonomy" id="51022"/>
    <lineage>
        <taxon>Eukaryota</taxon>
        <taxon>Metazoa</taxon>
        <taxon>Ecdysozoa</taxon>
        <taxon>Nematoda</taxon>
        <taxon>Chromadorea</taxon>
        <taxon>Rhabditida</taxon>
        <taxon>Rhabditina</taxon>
        <taxon>Rhabditomorpha</taxon>
        <taxon>Strongyloidea</taxon>
        <taxon>Ancylostomatidae</taxon>
        <taxon>Ancylostomatinae</taxon>
        <taxon>Ancylostoma</taxon>
    </lineage>
</organism>
<name>A0A0C2FZX1_9BILA</name>
<dbReference type="EMBL" id="KN744205">
    <property type="protein sequence ID" value="KIH52224.1"/>
    <property type="molecule type" value="Genomic_DNA"/>
</dbReference>
<keyword evidence="2" id="KW-1185">Reference proteome</keyword>